<dbReference type="Pfam" id="PF20436">
    <property type="entry name" value="LonB_AAA-LID"/>
    <property type="match status" value="1"/>
</dbReference>
<evidence type="ECO:0000256" key="5">
    <source>
        <dbReference type="ARBA" id="ARBA00022670"/>
    </source>
</evidence>
<evidence type="ECO:0000256" key="1">
    <source>
        <dbReference type="ARBA" id="ARBA00004651"/>
    </source>
</evidence>
<comment type="similarity">
    <text evidence="2">Belongs to the peptidase S16 family. Archaeal LonB subfamily.</text>
</comment>
<evidence type="ECO:0000256" key="7">
    <source>
        <dbReference type="ARBA" id="ARBA00022741"/>
    </source>
</evidence>
<evidence type="ECO:0000256" key="3">
    <source>
        <dbReference type="ARBA" id="ARBA00022016"/>
    </source>
</evidence>
<evidence type="ECO:0000256" key="4">
    <source>
        <dbReference type="ARBA" id="ARBA00022475"/>
    </source>
</evidence>
<dbReference type="EMBL" id="CCXY01000294">
    <property type="protein sequence ID" value="CEG13299.1"/>
    <property type="molecule type" value="Genomic_DNA"/>
</dbReference>
<dbReference type="Gene3D" id="1.10.8.60">
    <property type="match status" value="1"/>
</dbReference>
<evidence type="ECO:0000256" key="2">
    <source>
        <dbReference type="ARBA" id="ARBA00009579"/>
    </source>
</evidence>
<dbReference type="PANTHER" id="PTHR42759:SF1">
    <property type="entry name" value="MAGNESIUM-CHELATASE SUBUNIT CHLD"/>
    <property type="match status" value="1"/>
</dbReference>
<keyword evidence="9" id="KW-0067">ATP-binding</keyword>
<evidence type="ECO:0000256" key="12">
    <source>
        <dbReference type="SAM" id="Phobius"/>
    </source>
</evidence>
<dbReference type="InterPro" id="IPR050764">
    <property type="entry name" value="CbbQ/NirQ/NorQ/GpvN"/>
</dbReference>
<dbReference type="Pfam" id="PF01078">
    <property type="entry name" value="Mg_chelatase"/>
    <property type="match status" value="1"/>
</dbReference>
<evidence type="ECO:0000259" key="13">
    <source>
        <dbReference type="SMART" id="SM00382"/>
    </source>
</evidence>
<dbReference type="InterPro" id="IPR003593">
    <property type="entry name" value="AAA+_ATPase"/>
</dbReference>
<keyword evidence="7" id="KW-0547">Nucleotide-binding</keyword>
<dbReference type="Pfam" id="PF00158">
    <property type="entry name" value="Sigma54_activat"/>
    <property type="match status" value="1"/>
</dbReference>
<sequence length="650" mass="73967">MKEKEEITNKNKGYLFIWKDIPGKDSGKFLKFLEDKLKISWTKTAEIKKSDDGKIISVIDKLNNKNLIEFKFNEKEGKVTLEILGSNHKYLLKEERGKTKIYKLRKDIKEYLDDLEKIITGDNKSKEIKKADEAEEKKEGKYLFAWDDVPEKDNEQILKFLRDDLKIEWTENAEIKKNNNKETITINNKNKNSESIVLKLNKTKKKISLEITGGNRYEYILKEENGKLNIYEDKIQANIVEKIEDINPEIFEKYATTAEIPIPKRTIDQVIGQDRAVEIIKNAAIQRRHIMLIGDPGTGKSMLAKAMAELLPVEELIDVLCHRNSEDENNPKIKVVKTGEGKEIVKKFSEDTQTPSSGESKTFLYIAVFFIIPLAIYFYAITHYIRIDSTIIFAPMIVGMFLILFQGINFRQMMGVPTRGNVPKIIVDNSNKKQVPFFDATGSHAGALLGDVKHDPLQSGGLGTPPHLRVMAGMIHKAHKGVLYIDEISTLGKSQMDLLTAMQEKQLSITGRSEMSSGAMVMSDPVPCDFILVAAGNLSDMEHMHPALRSRIRGYGYEIYLDNTMPDTIENRRKLIRFVTQEVIKDGKILHFTKEAVDVIIREAQRRSGMKGKLTLIFRELGGLIRASGDLAIKRKHKFTEADDVTDAKK</sequence>
<organism evidence="14">
    <name type="scientific">groundwater metagenome</name>
    <dbReference type="NCBI Taxonomy" id="717931"/>
    <lineage>
        <taxon>unclassified sequences</taxon>
        <taxon>metagenomes</taxon>
        <taxon>ecological metagenomes</taxon>
    </lineage>
</organism>
<evidence type="ECO:0000313" key="14">
    <source>
        <dbReference type="EMBL" id="CEG13299.1"/>
    </source>
</evidence>
<dbReference type="InterPro" id="IPR000523">
    <property type="entry name" value="Mg_chelatse_chII-like_cat_dom"/>
</dbReference>
<keyword evidence="6 12" id="KW-0812">Transmembrane</keyword>
<dbReference type="SUPFAM" id="SSF52540">
    <property type="entry name" value="P-loop containing nucleoside triphosphate hydrolases"/>
    <property type="match status" value="1"/>
</dbReference>
<name>A0A098ECQ0_9ZZZZ</name>
<feature type="domain" description="AAA+ ATPase" evidence="13">
    <location>
        <begin position="286"/>
        <end position="536"/>
    </location>
</feature>
<dbReference type="GO" id="GO:0005524">
    <property type="term" value="F:ATP binding"/>
    <property type="evidence" value="ECO:0007669"/>
    <property type="project" value="UniProtKB-KW"/>
</dbReference>
<dbReference type="GO" id="GO:0006355">
    <property type="term" value="P:regulation of DNA-templated transcription"/>
    <property type="evidence" value="ECO:0007669"/>
    <property type="project" value="InterPro"/>
</dbReference>
<feature type="transmembrane region" description="Helical" evidence="12">
    <location>
        <begin position="363"/>
        <end position="385"/>
    </location>
</feature>
<dbReference type="GO" id="GO:0005886">
    <property type="term" value="C:plasma membrane"/>
    <property type="evidence" value="ECO:0007669"/>
    <property type="project" value="UniProtKB-SubCell"/>
</dbReference>
<dbReference type="CDD" id="cd00009">
    <property type="entry name" value="AAA"/>
    <property type="match status" value="1"/>
</dbReference>
<gene>
    <name evidence="14" type="ORF">MSIBF_A3630001</name>
</gene>
<keyword evidence="11 12" id="KW-0472">Membrane</keyword>
<proteinExistence type="inferred from homology"/>
<dbReference type="PANTHER" id="PTHR42759">
    <property type="entry name" value="MOXR FAMILY PROTEIN"/>
    <property type="match status" value="1"/>
</dbReference>
<comment type="subcellular location">
    <subcellularLocation>
        <location evidence="1">Cell membrane</location>
        <topology evidence="1">Multi-pass membrane protein</topology>
    </subcellularLocation>
</comment>
<dbReference type="Gene3D" id="3.40.50.300">
    <property type="entry name" value="P-loop containing nucleotide triphosphate hydrolases"/>
    <property type="match status" value="1"/>
</dbReference>
<dbReference type="GO" id="GO:0006508">
    <property type="term" value="P:proteolysis"/>
    <property type="evidence" value="ECO:0007669"/>
    <property type="project" value="UniProtKB-KW"/>
</dbReference>
<dbReference type="NCBIfam" id="TIGR00764">
    <property type="entry name" value="lon_rel"/>
    <property type="match status" value="1"/>
</dbReference>
<evidence type="ECO:0000256" key="11">
    <source>
        <dbReference type="ARBA" id="ARBA00023136"/>
    </source>
</evidence>
<evidence type="ECO:0000256" key="8">
    <source>
        <dbReference type="ARBA" id="ARBA00022801"/>
    </source>
</evidence>
<evidence type="ECO:0000256" key="10">
    <source>
        <dbReference type="ARBA" id="ARBA00022989"/>
    </source>
</evidence>
<keyword evidence="5" id="KW-0645">Protease</keyword>
<dbReference type="InterPro" id="IPR046843">
    <property type="entry name" value="LonB_AAA-LID"/>
</dbReference>
<dbReference type="InterPro" id="IPR004663">
    <property type="entry name" value="Lon_arc"/>
</dbReference>
<evidence type="ECO:0000256" key="9">
    <source>
        <dbReference type="ARBA" id="ARBA00022840"/>
    </source>
</evidence>
<dbReference type="SMART" id="SM00382">
    <property type="entry name" value="AAA"/>
    <property type="match status" value="1"/>
</dbReference>
<dbReference type="GO" id="GO:0030163">
    <property type="term" value="P:protein catabolic process"/>
    <property type="evidence" value="ECO:0007669"/>
    <property type="project" value="InterPro"/>
</dbReference>
<keyword evidence="10 12" id="KW-1133">Transmembrane helix</keyword>
<keyword evidence="8" id="KW-0378">Hydrolase</keyword>
<keyword evidence="4" id="KW-1003">Cell membrane</keyword>
<dbReference type="InterPro" id="IPR027417">
    <property type="entry name" value="P-loop_NTPase"/>
</dbReference>
<feature type="transmembrane region" description="Helical" evidence="12">
    <location>
        <begin position="391"/>
        <end position="410"/>
    </location>
</feature>
<dbReference type="AlphaFoldDB" id="A0A098ECQ0"/>
<protein>
    <recommendedName>
        <fullName evidence="3">Archaeal Lon protease</fullName>
    </recommendedName>
</protein>
<dbReference type="InterPro" id="IPR002078">
    <property type="entry name" value="Sigma_54_int"/>
</dbReference>
<accession>A0A098ECQ0</accession>
<reference evidence="14" key="1">
    <citation type="submission" date="2014-09" db="EMBL/GenBank/DDBJ databases">
        <authorList>
            <person name="Probst J Alexander"/>
        </authorList>
    </citation>
    <scope>NUCLEOTIDE SEQUENCE</scope>
</reference>
<evidence type="ECO:0000256" key="6">
    <source>
        <dbReference type="ARBA" id="ARBA00022692"/>
    </source>
</evidence>
<dbReference type="GO" id="GO:0004176">
    <property type="term" value="F:ATP-dependent peptidase activity"/>
    <property type="evidence" value="ECO:0007669"/>
    <property type="project" value="InterPro"/>
</dbReference>